<proteinExistence type="predicted"/>
<evidence type="ECO:0000313" key="3">
    <source>
        <dbReference type="Proteomes" id="UP000008782"/>
    </source>
</evidence>
<dbReference type="EMBL" id="GG697336">
    <property type="protein sequence ID" value="EFQ26876.1"/>
    <property type="molecule type" value="Genomic_DNA"/>
</dbReference>
<feature type="compositionally biased region" description="Polar residues" evidence="1">
    <location>
        <begin position="13"/>
        <end position="51"/>
    </location>
</feature>
<dbReference type="RefSeq" id="XP_008090896.1">
    <property type="nucleotide sequence ID" value="XM_008092705.1"/>
</dbReference>
<dbReference type="HOGENOM" id="CLU_1250594_0_0_1"/>
<keyword evidence="3" id="KW-1185">Reference proteome</keyword>
<dbReference type="eggNOG" id="ENOG502T4KI">
    <property type="taxonomic scope" value="Eukaryota"/>
</dbReference>
<dbReference type="VEuPathDB" id="FungiDB:GLRG_02047"/>
<evidence type="ECO:0000313" key="2">
    <source>
        <dbReference type="EMBL" id="EFQ26876.1"/>
    </source>
</evidence>
<reference evidence="3" key="1">
    <citation type="journal article" date="2012" name="Nat. Genet.">
        <title>Lifestyle transitions in plant pathogenic Colletotrichum fungi deciphered by genome and transcriptome analyses.</title>
        <authorList>
            <person name="O'Connell R.J."/>
            <person name="Thon M.R."/>
            <person name="Hacquard S."/>
            <person name="Amyotte S.G."/>
            <person name="Kleemann J."/>
            <person name="Torres M.F."/>
            <person name="Damm U."/>
            <person name="Buiate E.A."/>
            <person name="Epstein L."/>
            <person name="Alkan N."/>
            <person name="Altmueller J."/>
            <person name="Alvarado-Balderrama L."/>
            <person name="Bauser C.A."/>
            <person name="Becker C."/>
            <person name="Birren B.W."/>
            <person name="Chen Z."/>
            <person name="Choi J."/>
            <person name="Crouch J.A."/>
            <person name="Duvick J.P."/>
            <person name="Farman M.A."/>
            <person name="Gan P."/>
            <person name="Heiman D."/>
            <person name="Henrissat B."/>
            <person name="Howard R.J."/>
            <person name="Kabbage M."/>
            <person name="Koch C."/>
            <person name="Kracher B."/>
            <person name="Kubo Y."/>
            <person name="Law A.D."/>
            <person name="Lebrun M.-H."/>
            <person name="Lee Y.-H."/>
            <person name="Miyara I."/>
            <person name="Moore N."/>
            <person name="Neumann U."/>
            <person name="Nordstroem K."/>
            <person name="Panaccione D.G."/>
            <person name="Panstruga R."/>
            <person name="Place M."/>
            <person name="Proctor R.H."/>
            <person name="Prusky D."/>
            <person name="Rech G."/>
            <person name="Reinhardt R."/>
            <person name="Rollins J.A."/>
            <person name="Rounsley S."/>
            <person name="Schardl C.L."/>
            <person name="Schwartz D.C."/>
            <person name="Shenoy N."/>
            <person name="Shirasu K."/>
            <person name="Sikhakolli U.R."/>
            <person name="Stueber K."/>
            <person name="Sukno S.A."/>
            <person name="Sweigard J.A."/>
            <person name="Takano Y."/>
            <person name="Takahara H."/>
            <person name="Trail F."/>
            <person name="van der Does H.C."/>
            <person name="Voll L.M."/>
            <person name="Will I."/>
            <person name="Young S."/>
            <person name="Zeng Q."/>
            <person name="Zhang J."/>
            <person name="Zhou S."/>
            <person name="Dickman M.B."/>
            <person name="Schulze-Lefert P."/>
            <person name="Ver Loren van Themaat E."/>
            <person name="Ma L.-J."/>
            <person name="Vaillancourt L.J."/>
        </authorList>
    </citation>
    <scope>NUCLEOTIDE SEQUENCE [LARGE SCALE GENOMIC DNA]</scope>
    <source>
        <strain evidence="3">M1.001 / M2 / FGSC 10212</strain>
    </source>
</reference>
<name>E3Q8K5_COLGM</name>
<dbReference type="AlphaFoldDB" id="E3Q8K5"/>
<evidence type="ECO:0000256" key="1">
    <source>
        <dbReference type="SAM" id="MobiDB-lite"/>
    </source>
</evidence>
<dbReference type="GeneID" id="24407412"/>
<dbReference type="Proteomes" id="UP000008782">
    <property type="component" value="Unassembled WGS sequence"/>
</dbReference>
<gene>
    <name evidence="2" type="ORF">GLRG_02047</name>
</gene>
<feature type="region of interest" description="Disordered" evidence="1">
    <location>
        <begin position="1"/>
        <end position="65"/>
    </location>
</feature>
<organism evidence="3">
    <name type="scientific">Colletotrichum graminicola (strain M1.001 / M2 / FGSC 10212)</name>
    <name type="common">Maize anthracnose fungus</name>
    <name type="synonym">Glomerella graminicola</name>
    <dbReference type="NCBI Taxonomy" id="645133"/>
    <lineage>
        <taxon>Eukaryota</taxon>
        <taxon>Fungi</taxon>
        <taxon>Dikarya</taxon>
        <taxon>Ascomycota</taxon>
        <taxon>Pezizomycotina</taxon>
        <taxon>Sordariomycetes</taxon>
        <taxon>Hypocreomycetidae</taxon>
        <taxon>Glomerellales</taxon>
        <taxon>Glomerellaceae</taxon>
        <taxon>Colletotrichum</taxon>
        <taxon>Colletotrichum graminicola species complex</taxon>
    </lineage>
</organism>
<accession>E3Q8K5</accession>
<dbReference type="OrthoDB" id="4851849at2759"/>
<sequence length="225" mass="24673">MAARKTVPKATTARKTVPQTKTARKTVPQTTTARKTVPQTTTARKTVPQTKTARKTVPKTTPARHTAAHALSAALRNDEVPTDPRVLADFGFDRCFSGPDRAHLSMVYAALMIELGVRPNELNKWLAGDGNSDDGEGRGGGGGGGLKRVGERIRARFAAAKAGRLRPGPHLAWFRDHQYVWDDDADAPGRARAEAAARRMINKNLATLRKKVKKGERDEVFDWWS</sequence>
<protein>
    <submittedName>
        <fullName evidence="2">Uncharacterized protein</fullName>
    </submittedName>
</protein>
<dbReference type="STRING" id="645133.E3Q8K5"/>